<dbReference type="RefSeq" id="WP_256397135.1">
    <property type="nucleotide sequence ID" value="NZ_JANHDL010000004.1"/>
</dbReference>
<reference evidence="1 2" key="1">
    <citation type="journal article" date="2019" name="Int. J. Syst. Evol. Microbiol.">
        <title>The Global Catalogue of Microorganisms (GCM) 10K type strain sequencing project: providing services to taxonomists for standard genome sequencing and annotation.</title>
        <authorList>
            <consortium name="The Broad Institute Genomics Platform"/>
            <consortium name="The Broad Institute Genome Sequencing Center for Infectious Disease"/>
            <person name="Wu L."/>
            <person name="Ma J."/>
        </authorList>
    </citation>
    <scope>NUCLEOTIDE SEQUENCE [LARGE SCALE GENOMIC DNA]</scope>
    <source>
        <strain evidence="1 2">CGMCC 1.12689</strain>
    </source>
</reference>
<keyword evidence="2" id="KW-1185">Reference proteome</keyword>
<gene>
    <name evidence="1" type="ORF">ACFR9T_07305</name>
</gene>
<dbReference type="AlphaFoldDB" id="A0ABD6C0A4"/>
<protein>
    <recommendedName>
        <fullName evidence="3">Lipoprotein</fullName>
    </recommendedName>
</protein>
<proteinExistence type="predicted"/>
<dbReference type="Proteomes" id="UP001597185">
    <property type="component" value="Unassembled WGS sequence"/>
</dbReference>
<evidence type="ECO:0008006" key="3">
    <source>
        <dbReference type="Google" id="ProtNLM"/>
    </source>
</evidence>
<evidence type="ECO:0000313" key="2">
    <source>
        <dbReference type="Proteomes" id="UP001597185"/>
    </source>
</evidence>
<comment type="caution">
    <text evidence="1">The sequence shown here is derived from an EMBL/GenBank/DDBJ whole genome shotgun (WGS) entry which is preliminary data.</text>
</comment>
<dbReference type="EMBL" id="JBHUDB010000002">
    <property type="protein sequence ID" value="MFD1570398.1"/>
    <property type="molecule type" value="Genomic_DNA"/>
</dbReference>
<sequence length="290" mass="31637">MPPSRRNFLIASSSASLISLAGCTGETKEYTAEFDRVWSEDLQLNARITAPSEISEVIFETADEQIGVDEVTEDNPVATCEIGEAATIGTAEQSYSHDQEFTITLRDTEGTRFKRTEWTYAPAVRLTDVHTAGSMDYQPVDGIQAATPILEITNRGRGPTRLDKIIVRNPSQDVPLTKGIETTSFANAAIAPEPNSGRFTPVNPHELGGYFLSEGDSTYLAIDDLLTHEGSPPKQVETAGQNIDINIGWLFDSPTFKVNLTLSGGITQTNGLYHFAEFTTEKVDFASPLK</sequence>
<organism evidence="1 2">
    <name type="scientific">Halorubrum laminariae</name>
    <dbReference type="NCBI Taxonomy" id="1433523"/>
    <lineage>
        <taxon>Archaea</taxon>
        <taxon>Methanobacteriati</taxon>
        <taxon>Methanobacteriota</taxon>
        <taxon>Stenosarchaea group</taxon>
        <taxon>Halobacteria</taxon>
        <taxon>Halobacteriales</taxon>
        <taxon>Haloferacaceae</taxon>
        <taxon>Halorubrum</taxon>
    </lineage>
</organism>
<name>A0ABD6C0A4_9EURY</name>
<dbReference type="PROSITE" id="PS51257">
    <property type="entry name" value="PROKAR_LIPOPROTEIN"/>
    <property type="match status" value="1"/>
</dbReference>
<accession>A0ABD6C0A4</accession>
<evidence type="ECO:0000313" key="1">
    <source>
        <dbReference type="EMBL" id="MFD1570398.1"/>
    </source>
</evidence>